<protein>
    <submittedName>
        <fullName evidence="3">Uncharacterized protein</fullName>
    </submittedName>
</protein>
<dbReference type="InterPro" id="IPR011993">
    <property type="entry name" value="PH-like_dom_sf"/>
</dbReference>
<accession>A0A7S4JEB6</accession>
<feature type="compositionally biased region" description="Low complexity" evidence="1">
    <location>
        <begin position="92"/>
        <end position="111"/>
    </location>
</feature>
<evidence type="ECO:0000313" key="3">
    <source>
        <dbReference type="EMBL" id="CAE2260955.1"/>
    </source>
</evidence>
<feature type="region of interest" description="Disordered" evidence="1">
    <location>
        <begin position="79"/>
        <end position="196"/>
    </location>
</feature>
<evidence type="ECO:0000256" key="2">
    <source>
        <dbReference type="SAM" id="Phobius"/>
    </source>
</evidence>
<evidence type="ECO:0000256" key="1">
    <source>
        <dbReference type="SAM" id="MobiDB-lite"/>
    </source>
</evidence>
<sequence>MSDAEAAAATDDAASNFVGAERVYTPIPGVTPTVFTAACFSVLALYVVYLLLPRGVRVDKFGSYPKRYRWSDRTLRARDRRRRGLPPHGNYGPSPSAAGSASVGTAGGARSLEGPGFGLQDGARRGSAGPASSGAGAGAVHLTGDIPPRDEASLLSTPPGGGSSLISAGTGPTTSASLQSYGGGGGGAPSPYRRLGAQGIGVQQGGWGGVGSASGSGGGVGSSGAKSVASLIDNENEVYVSATMQQLRDPGVQLVAHGSKGKPKRVRLRLTVDCIAWRTEIAKKGGGGELKLGKLHRVPLAHILYVDVGKQTTALRRVENASVPDGTCFSLLTRDGSLDLEATSARERDALVSCFSLVLDEVHAKDWRDVAGRAPSPSEMVSSFDEGDNGGGGGGSRNDVELEV</sequence>
<keyword evidence="2" id="KW-1133">Transmembrane helix</keyword>
<name>A0A7S4JEB6_9STRA</name>
<dbReference type="Gene3D" id="2.30.29.30">
    <property type="entry name" value="Pleckstrin-homology domain (PH domain)/Phosphotyrosine-binding domain (PTB)"/>
    <property type="match status" value="1"/>
</dbReference>
<dbReference type="EMBL" id="HBKQ01038724">
    <property type="protein sequence ID" value="CAE2260955.1"/>
    <property type="molecule type" value="Transcribed_RNA"/>
</dbReference>
<feature type="compositionally biased region" description="Low complexity" evidence="1">
    <location>
        <begin position="125"/>
        <end position="134"/>
    </location>
</feature>
<feature type="compositionally biased region" description="Polar residues" evidence="1">
    <location>
        <begin position="170"/>
        <end position="180"/>
    </location>
</feature>
<organism evidence="3">
    <name type="scientific">Odontella aurita</name>
    <dbReference type="NCBI Taxonomy" id="265563"/>
    <lineage>
        <taxon>Eukaryota</taxon>
        <taxon>Sar</taxon>
        <taxon>Stramenopiles</taxon>
        <taxon>Ochrophyta</taxon>
        <taxon>Bacillariophyta</taxon>
        <taxon>Mediophyceae</taxon>
        <taxon>Biddulphiophycidae</taxon>
        <taxon>Eupodiscales</taxon>
        <taxon>Odontellaceae</taxon>
        <taxon>Odontella</taxon>
    </lineage>
</organism>
<reference evidence="3" key="1">
    <citation type="submission" date="2021-01" db="EMBL/GenBank/DDBJ databases">
        <authorList>
            <person name="Corre E."/>
            <person name="Pelletier E."/>
            <person name="Niang G."/>
            <person name="Scheremetjew M."/>
            <person name="Finn R."/>
            <person name="Kale V."/>
            <person name="Holt S."/>
            <person name="Cochrane G."/>
            <person name="Meng A."/>
            <person name="Brown T."/>
            <person name="Cohen L."/>
        </authorList>
    </citation>
    <scope>NUCLEOTIDE SEQUENCE</scope>
    <source>
        <strain evidence="3">Isolate 1302-5</strain>
    </source>
</reference>
<dbReference type="AlphaFoldDB" id="A0A7S4JEB6"/>
<feature type="transmembrane region" description="Helical" evidence="2">
    <location>
        <begin position="34"/>
        <end position="52"/>
    </location>
</feature>
<gene>
    <name evidence="3" type="ORF">OAUR00152_LOCUS26791</name>
</gene>
<keyword evidence="2" id="KW-0472">Membrane</keyword>
<proteinExistence type="predicted"/>
<keyword evidence="2" id="KW-0812">Transmembrane</keyword>
<feature type="region of interest" description="Disordered" evidence="1">
    <location>
        <begin position="372"/>
        <end position="404"/>
    </location>
</feature>